<evidence type="ECO:0000256" key="9">
    <source>
        <dbReference type="ARBA" id="ARBA00031547"/>
    </source>
</evidence>
<dbReference type="InParanoid" id="A0A0G4H1H5"/>
<keyword evidence="11" id="KW-0732">Signal</keyword>
<dbReference type="OMA" id="SADSEWK"/>
<dbReference type="GO" id="GO:0016779">
    <property type="term" value="F:nucleotidyltransferase activity"/>
    <property type="evidence" value="ECO:0007669"/>
    <property type="project" value="UniProtKB-KW"/>
</dbReference>
<evidence type="ECO:0000256" key="11">
    <source>
        <dbReference type="SAM" id="SignalP"/>
    </source>
</evidence>
<proteinExistence type="inferred from homology"/>
<comment type="similarity">
    <text evidence="2">Belongs to the SELO family.</text>
</comment>
<organism evidence="12 13">
    <name type="scientific">Vitrella brassicaformis (strain CCMP3155)</name>
    <dbReference type="NCBI Taxonomy" id="1169540"/>
    <lineage>
        <taxon>Eukaryota</taxon>
        <taxon>Sar</taxon>
        <taxon>Alveolata</taxon>
        <taxon>Colpodellida</taxon>
        <taxon>Vitrellaceae</taxon>
        <taxon>Vitrella</taxon>
    </lineage>
</organism>
<feature type="compositionally biased region" description="Low complexity" evidence="10">
    <location>
        <begin position="67"/>
        <end position="86"/>
    </location>
</feature>
<keyword evidence="13" id="KW-1185">Reference proteome</keyword>
<sequence length="719" mass="79806">MLWASSRHVSASAVLVLLLARPIYPFSMPPHSLRRREKPYLETTGSSNSMKRIRWVAVHCQSSTGGAVPSATVPVPSTDSSSSPVAASSLDSLQFDNRNLRCLPVDRTNVQGIRQVPGACFATVDPTPVERPRLVAASADALRTIGVDYREDNAETEAALAEYFSGNVKLGGSETAAHCYCGHQFGAWAGQLGDGAAIYLGEVVNEQGDRVEIQLKGAGLTPFSRMADGRKVLRSSVREFLCSEAMHALGIPTTRAGTLVTSDTVVYRDPVYDGTIVEEKASIVLRMASTFLRFGSFEIFKAPNEMGVRSGPSYGRPDIKTALLNYVIRAFYPELLEAHGIDTTTAGIPAWQEGVSPTALPTEVYRAFYAELLRRTARLVALWQCVGWVHGVLNTDNMSIVGDTIDYGPFGFVEFFCPTHVSNGSDDRGYYCYRRQPDAVKFNMRKLAEALAPLLPLEESFAELEKFDEIHHDAYMQQMRRKLGLIRTEKEEDAALVADLLETMQATAADFTVTFRAMSDVTLTAGSIHPSSDDLSPTFQEAEANILRRLGGLVELRRTLRPAMDPSRVQMVAGMLRQGVTLEQMGMDQDTWQQWLGAYKEYEKVIGLTASEKEARDKELWRVWLTKYARRLQKDAEGLDKDALSQWEADRRALQNRSNPKAVLRNHMAQRAIEEAERGEYGEVRRLVGVLSRPYDDDHEERDCLPAVDTKPLVVTCSS</sequence>
<evidence type="ECO:0000256" key="7">
    <source>
        <dbReference type="ARBA" id="ARBA00022840"/>
    </source>
</evidence>
<evidence type="ECO:0000313" key="12">
    <source>
        <dbReference type="EMBL" id="CEM37451.1"/>
    </source>
</evidence>
<evidence type="ECO:0000256" key="2">
    <source>
        <dbReference type="ARBA" id="ARBA00009747"/>
    </source>
</evidence>
<keyword evidence="8" id="KW-0460">Magnesium</keyword>
<keyword evidence="3" id="KW-0808">Transferase</keyword>
<feature type="signal peptide" evidence="11">
    <location>
        <begin position="1"/>
        <end position="25"/>
    </location>
</feature>
<dbReference type="PANTHER" id="PTHR12153:SF18">
    <property type="entry name" value="SELENOPROTEIN O"/>
    <property type="match status" value="1"/>
</dbReference>
<evidence type="ECO:0000313" key="13">
    <source>
        <dbReference type="Proteomes" id="UP000041254"/>
    </source>
</evidence>
<evidence type="ECO:0000256" key="4">
    <source>
        <dbReference type="ARBA" id="ARBA00022695"/>
    </source>
</evidence>
<dbReference type="PANTHER" id="PTHR12153">
    <property type="entry name" value="SELENOPROTEIN O"/>
    <property type="match status" value="1"/>
</dbReference>
<evidence type="ECO:0000256" key="1">
    <source>
        <dbReference type="ARBA" id="ARBA00001946"/>
    </source>
</evidence>
<gene>
    <name evidence="12" type="ORF">Vbra_19277</name>
</gene>
<evidence type="ECO:0000256" key="3">
    <source>
        <dbReference type="ARBA" id="ARBA00022679"/>
    </source>
</evidence>
<dbReference type="VEuPathDB" id="CryptoDB:Vbra_19277"/>
<keyword evidence="5" id="KW-0479">Metal-binding</keyword>
<dbReference type="Proteomes" id="UP000041254">
    <property type="component" value="Unassembled WGS sequence"/>
</dbReference>
<keyword evidence="6" id="KW-0547">Nucleotide-binding</keyword>
<dbReference type="GO" id="GO:0005524">
    <property type="term" value="F:ATP binding"/>
    <property type="evidence" value="ECO:0007669"/>
    <property type="project" value="UniProtKB-KW"/>
</dbReference>
<comment type="cofactor">
    <cofactor evidence="1">
        <name>Mg(2+)</name>
        <dbReference type="ChEBI" id="CHEBI:18420"/>
    </cofactor>
</comment>
<name>A0A0G4H1H5_VITBC</name>
<keyword evidence="4" id="KW-0548">Nucleotidyltransferase</keyword>
<dbReference type="STRING" id="1169540.A0A0G4H1H5"/>
<evidence type="ECO:0000256" key="8">
    <source>
        <dbReference type="ARBA" id="ARBA00022842"/>
    </source>
</evidence>
<reference evidence="12 13" key="1">
    <citation type="submission" date="2014-11" db="EMBL/GenBank/DDBJ databases">
        <authorList>
            <person name="Zhu J."/>
            <person name="Qi W."/>
            <person name="Song R."/>
        </authorList>
    </citation>
    <scope>NUCLEOTIDE SEQUENCE [LARGE SCALE GENOMIC DNA]</scope>
</reference>
<evidence type="ECO:0000256" key="6">
    <source>
        <dbReference type="ARBA" id="ARBA00022741"/>
    </source>
</evidence>
<dbReference type="EMBL" id="CDMY01000938">
    <property type="protein sequence ID" value="CEM37451.1"/>
    <property type="molecule type" value="Genomic_DNA"/>
</dbReference>
<feature type="region of interest" description="Disordered" evidence="10">
    <location>
        <begin position="65"/>
        <end position="86"/>
    </location>
</feature>
<dbReference type="GO" id="GO:0046872">
    <property type="term" value="F:metal ion binding"/>
    <property type="evidence" value="ECO:0007669"/>
    <property type="project" value="UniProtKB-KW"/>
</dbReference>
<dbReference type="OrthoDB" id="10254721at2759"/>
<accession>A0A0G4H1H5</accession>
<evidence type="ECO:0000256" key="10">
    <source>
        <dbReference type="SAM" id="MobiDB-lite"/>
    </source>
</evidence>
<dbReference type="InterPro" id="IPR003846">
    <property type="entry name" value="SelO"/>
</dbReference>
<dbReference type="HAMAP" id="MF_00692">
    <property type="entry name" value="SelO"/>
    <property type="match status" value="1"/>
</dbReference>
<keyword evidence="7" id="KW-0067">ATP-binding</keyword>
<dbReference type="Pfam" id="PF02696">
    <property type="entry name" value="SelO"/>
    <property type="match status" value="1"/>
</dbReference>
<dbReference type="AlphaFoldDB" id="A0A0G4H1H5"/>
<feature type="chain" id="PRO_5005190836" description="Selenoprotein O" evidence="11">
    <location>
        <begin position="26"/>
        <end position="719"/>
    </location>
</feature>
<evidence type="ECO:0000256" key="5">
    <source>
        <dbReference type="ARBA" id="ARBA00022723"/>
    </source>
</evidence>
<dbReference type="PhylomeDB" id="A0A0G4H1H5"/>
<protein>
    <recommendedName>
        <fullName evidence="9">Selenoprotein O</fullName>
    </recommendedName>
</protein>